<evidence type="ECO:0000256" key="1">
    <source>
        <dbReference type="ARBA" id="ARBA00011073"/>
    </source>
</evidence>
<evidence type="ECO:0000313" key="9">
    <source>
        <dbReference type="Proteomes" id="UP001597110"/>
    </source>
</evidence>
<dbReference type="Gene3D" id="3.40.50.200">
    <property type="entry name" value="Peptidase S8/S53 domain"/>
    <property type="match status" value="1"/>
</dbReference>
<dbReference type="PROSITE" id="PS00137">
    <property type="entry name" value="SUBTILASE_HIS"/>
    <property type="match status" value="1"/>
</dbReference>
<dbReference type="PANTHER" id="PTHR43806">
    <property type="entry name" value="PEPTIDASE S8"/>
    <property type="match status" value="1"/>
</dbReference>
<dbReference type="GO" id="GO:0016787">
    <property type="term" value="F:hydrolase activity"/>
    <property type="evidence" value="ECO:0007669"/>
    <property type="project" value="UniProtKB-KW"/>
</dbReference>
<protein>
    <submittedName>
        <fullName evidence="8">S8 family peptidase</fullName>
        <ecNumber evidence="8">3.4.-.-</ecNumber>
    </submittedName>
</protein>
<dbReference type="RefSeq" id="WP_386823477.1">
    <property type="nucleotide sequence ID" value="NZ_JBHTIF010000001.1"/>
</dbReference>
<dbReference type="InterPro" id="IPR022398">
    <property type="entry name" value="Peptidase_S8_His-AS"/>
</dbReference>
<proteinExistence type="inferred from homology"/>
<feature type="domain" description="Peptidase S8/S53" evidence="7">
    <location>
        <begin position="157"/>
        <end position="459"/>
    </location>
</feature>
<feature type="signal peptide" evidence="6">
    <location>
        <begin position="1"/>
        <end position="23"/>
    </location>
</feature>
<dbReference type="PROSITE" id="PS51892">
    <property type="entry name" value="SUBTILASE"/>
    <property type="match status" value="1"/>
</dbReference>
<keyword evidence="9" id="KW-1185">Reference proteome</keyword>
<keyword evidence="6" id="KW-0732">Signal</keyword>
<sequence>MKHRALSLSVAALLMAAASPSFAGKAHLDGLRSDTAFDQFIVRYRNGSAERTDRAAIDRGLARASRAIVGKRTLAVKHFRRMSLGADVIRTDRKLDRVDAETLMRQIAADPNVEYVEVDVRMHPTLTPNDPRYPDQWHYFNPTTGINLPNAWDKSTGSGIVVAVLDTGSTPHSDLNSNTVAGYDFISNTTTAQDGNGRDNNPNDPGDWFTNWACGGAPDPQFERRDSSWHGTHVAGTIGALTNNGNGVAGVAYGARIQHVRVLGRCGGSLSDIADGVIWASGGTVSGIPANQTPARIINMSLGGGGTCSIELQNAINSAVGRSTTVIVAAGNNNGNAANVQPANCANVVVVGATDINGARSVWSSTQQSNFGGNVDLSAPGSGIWSTLNTGTQGQGTETYASYNGTSMATPHVAGVAALVQSRRQAAGQSLFTPAQLETHLRNNVRPFPATPDQPIGTGIVNADAAVTAAVPPPSAPVINSFTCSGTGGGYCSVSATSSTPMTYAWSGGFSNSCTGPTCSNVCGTLGSFTIKVTVTVTNSIGSTSADAWPFCQRSW</sequence>
<keyword evidence="3 5" id="KW-0378">Hydrolase</keyword>
<reference evidence="9" key="1">
    <citation type="journal article" date="2019" name="Int. J. Syst. Evol. Microbiol.">
        <title>The Global Catalogue of Microorganisms (GCM) 10K type strain sequencing project: providing services to taxonomists for standard genome sequencing and annotation.</title>
        <authorList>
            <consortium name="The Broad Institute Genomics Platform"/>
            <consortium name="The Broad Institute Genome Sequencing Center for Infectious Disease"/>
            <person name="Wu L."/>
            <person name="Ma J."/>
        </authorList>
    </citation>
    <scope>NUCLEOTIDE SEQUENCE [LARGE SCALE GENOMIC DNA]</scope>
    <source>
        <strain evidence="9">CCUG 55585</strain>
    </source>
</reference>
<comment type="similarity">
    <text evidence="1 5">Belongs to the peptidase S8 family.</text>
</comment>
<keyword evidence="2 5" id="KW-0645">Protease</keyword>
<dbReference type="PRINTS" id="PR00723">
    <property type="entry name" value="SUBTILISIN"/>
</dbReference>
<evidence type="ECO:0000256" key="6">
    <source>
        <dbReference type="SAM" id="SignalP"/>
    </source>
</evidence>
<organism evidence="8 9">
    <name type="scientific">Lysobacter brunescens</name>
    <dbReference type="NCBI Taxonomy" id="262323"/>
    <lineage>
        <taxon>Bacteria</taxon>
        <taxon>Pseudomonadati</taxon>
        <taxon>Pseudomonadota</taxon>
        <taxon>Gammaproteobacteria</taxon>
        <taxon>Lysobacterales</taxon>
        <taxon>Lysobacteraceae</taxon>
        <taxon>Lysobacter</taxon>
    </lineage>
</organism>
<dbReference type="InterPro" id="IPR015500">
    <property type="entry name" value="Peptidase_S8_subtilisin-rel"/>
</dbReference>
<evidence type="ECO:0000259" key="7">
    <source>
        <dbReference type="Pfam" id="PF00082"/>
    </source>
</evidence>
<evidence type="ECO:0000256" key="3">
    <source>
        <dbReference type="ARBA" id="ARBA00022801"/>
    </source>
</evidence>
<dbReference type="InterPro" id="IPR034176">
    <property type="entry name" value="Peptidases_S8_13"/>
</dbReference>
<dbReference type="PROSITE" id="PS00138">
    <property type="entry name" value="SUBTILASE_SER"/>
    <property type="match status" value="1"/>
</dbReference>
<evidence type="ECO:0000313" key="8">
    <source>
        <dbReference type="EMBL" id="MFD0725901.1"/>
    </source>
</evidence>
<evidence type="ECO:0000256" key="5">
    <source>
        <dbReference type="PROSITE-ProRule" id="PRU01240"/>
    </source>
</evidence>
<dbReference type="SUPFAM" id="SSF52743">
    <property type="entry name" value="Subtilisin-like"/>
    <property type="match status" value="1"/>
</dbReference>
<name>A0ABW2YE13_9GAMM</name>
<comment type="caution">
    <text evidence="8">The sequence shown here is derived from an EMBL/GenBank/DDBJ whole genome shotgun (WGS) entry which is preliminary data.</text>
</comment>
<dbReference type="EMBL" id="JBHTIF010000001">
    <property type="protein sequence ID" value="MFD0725901.1"/>
    <property type="molecule type" value="Genomic_DNA"/>
</dbReference>
<gene>
    <name evidence="8" type="ORF">ACFQ0E_09850</name>
</gene>
<dbReference type="PANTHER" id="PTHR43806:SF11">
    <property type="entry name" value="CEREVISIN-RELATED"/>
    <property type="match status" value="1"/>
</dbReference>
<accession>A0ABW2YE13</accession>
<feature type="active site" description="Charge relay system" evidence="5">
    <location>
        <position position="166"/>
    </location>
</feature>
<feature type="active site" description="Charge relay system" evidence="5">
    <location>
        <position position="230"/>
    </location>
</feature>
<dbReference type="Proteomes" id="UP001597110">
    <property type="component" value="Unassembled WGS sequence"/>
</dbReference>
<dbReference type="InterPro" id="IPR050131">
    <property type="entry name" value="Peptidase_S8_subtilisin-like"/>
</dbReference>
<evidence type="ECO:0000256" key="2">
    <source>
        <dbReference type="ARBA" id="ARBA00022670"/>
    </source>
</evidence>
<dbReference type="InterPro" id="IPR036852">
    <property type="entry name" value="Peptidase_S8/S53_dom_sf"/>
</dbReference>
<dbReference type="EC" id="3.4.-.-" evidence="8"/>
<dbReference type="InterPro" id="IPR023828">
    <property type="entry name" value="Peptidase_S8_Ser-AS"/>
</dbReference>
<feature type="active site" description="Charge relay system" evidence="5">
    <location>
        <position position="407"/>
    </location>
</feature>
<evidence type="ECO:0000256" key="4">
    <source>
        <dbReference type="ARBA" id="ARBA00022825"/>
    </source>
</evidence>
<feature type="chain" id="PRO_5046675523" evidence="6">
    <location>
        <begin position="24"/>
        <end position="556"/>
    </location>
</feature>
<dbReference type="Pfam" id="PF00082">
    <property type="entry name" value="Peptidase_S8"/>
    <property type="match status" value="1"/>
</dbReference>
<dbReference type="InterPro" id="IPR000209">
    <property type="entry name" value="Peptidase_S8/S53_dom"/>
</dbReference>
<dbReference type="CDD" id="cd07496">
    <property type="entry name" value="Peptidases_S8_13"/>
    <property type="match status" value="1"/>
</dbReference>
<keyword evidence="4 5" id="KW-0720">Serine protease</keyword>